<name>A0A4C1Z877_EUMVA</name>
<dbReference type="EMBL" id="BGZK01001657">
    <property type="protein sequence ID" value="GBP84078.1"/>
    <property type="molecule type" value="Genomic_DNA"/>
</dbReference>
<sequence>MQSLRSVYRISRKDGCRNSNIRKWCSLKEDIVTKVERGMLRWFGHLERINESRLTKKINRANLCDGKVGKSRPRKSYADDIGGIFKKGQILSTRNQRACMKRLMDVTETREIWKLSYHVKIYRLSLSF</sequence>
<keyword evidence="2" id="KW-1185">Reference proteome</keyword>
<organism evidence="1 2">
    <name type="scientific">Eumeta variegata</name>
    <name type="common">Bagworm moth</name>
    <name type="synonym">Eumeta japonica</name>
    <dbReference type="NCBI Taxonomy" id="151549"/>
    <lineage>
        <taxon>Eukaryota</taxon>
        <taxon>Metazoa</taxon>
        <taxon>Ecdysozoa</taxon>
        <taxon>Arthropoda</taxon>
        <taxon>Hexapoda</taxon>
        <taxon>Insecta</taxon>
        <taxon>Pterygota</taxon>
        <taxon>Neoptera</taxon>
        <taxon>Endopterygota</taxon>
        <taxon>Lepidoptera</taxon>
        <taxon>Glossata</taxon>
        <taxon>Ditrysia</taxon>
        <taxon>Tineoidea</taxon>
        <taxon>Psychidae</taxon>
        <taxon>Oiketicinae</taxon>
        <taxon>Eumeta</taxon>
    </lineage>
</organism>
<dbReference type="Proteomes" id="UP000299102">
    <property type="component" value="Unassembled WGS sequence"/>
</dbReference>
<evidence type="ECO:0000313" key="1">
    <source>
        <dbReference type="EMBL" id="GBP84078.1"/>
    </source>
</evidence>
<evidence type="ECO:0000313" key="2">
    <source>
        <dbReference type="Proteomes" id="UP000299102"/>
    </source>
</evidence>
<protein>
    <submittedName>
        <fullName evidence="1">Uncharacterized protein</fullName>
    </submittedName>
</protein>
<proteinExistence type="predicted"/>
<comment type="caution">
    <text evidence="1">The sequence shown here is derived from an EMBL/GenBank/DDBJ whole genome shotgun (WGS) entry which is preliminary data.</text>
</comment>
<gene>
    <name evidence="1" type="ORF">EVAR_68780_1</name>
</gene>
<accession>A0A4C1Z877</accession>
<dbReference type="OrthoDB" id="6873514at2759"/>
<reference evidence="1 2" key="1">
    <citation type="journal article" date="2019" name="Commun. Biol.">
        <title>The bagworm genome reveals a unique fibroin gene that provides high tensile strength.</title>
        <authorList>
            <person name="Kono N."/>
            <person name="Nakamura H."/>
            <person name="Ohtoshi R."/>
            <person name="Tomita M."/>
            <person name="Numata K."/>
            <person name="Arakawa K."/>
        </authorList>
    </citation>
    <scope>NUCLEOTIDE SEQUENCE [LARGE SCALE GENOMIC DNA]</scope>
</reference>
<dbReference type="AlphaFoldDB" id="A0A4C1Z877"/>